<dbReference type="InterPro" id="IPR001608">
    <property type="entry name" value="Ala_racemase_N"/>
</dbReference>
<accession>A0A2P8GZN7</accession>
<dbReference type="Pfam" id="PF01168">
    <property type="entry name" value="Ala_racemase_N"/>
    <property type="match status" value="1"/>
</dbReference>
<evidence type="ECO:0000256" key="2">
    <source>
        <dbReference type="ARBA" id="ARBA00022898"/>
    </source>
</evidence>
<evidence type="ECO:0000313" key="7">
    <source>
        <dbReference type="Proteomes" id="UP000241203"/>
    </source>
</evidence>
<reference evidence="6 8" key="2">
    <citation type="submission" date="2018-12" db="EMBL/GenBank/DDBJ databases">
        <authorList>
            <person name="hu s."/>
            <person name="Xu Y."/>
            <person name="Xu B."/>
            <person name="Li F."/>
        </authorList>
    </citation>
    <scope>NUCLEOTIDE SEQUENCE [LARGE SCALE GENOMIC DNA]</scope>
    <source>
        <strain evidence="6 8">KSW2-17</strain>
    </source>
</reference>
<dbReference type="SUPFAM" id="SSF51419">
    <property type="entry name" value="PLP-binding barrel"/>
    <property type="match status" value="1"/>
</dbReference>
<gene>
    <name evidence="5" type="ORF">CLV49_3061</name>
    <name evidence="6" type="ORF">ELQ93_03945</name>
</gene>
<evidence type="ECO:0000259" key="4">
    <source>
        <dbReference type="SMART" id="SM01005"/>
    </source>
</evidence>
<feature type="domain" description="Alanine racemase C-terminal" evidence="4">
    <location>
        <begin position="118"/>
        <end position="245"/>
    </location>
</feature>
<keyword evidence="3" id="KW-0413">Isomerase</keyword>
<dbReference type="InterPro" id="IPR011079">
    <property type="entry name" value="Ala_racemase_C"/>
</dbReference>
<protein>
    <submittedName>
        <fullName evidence="5">Alanine racemase-like protein</fullName>
    </submittedName>
</protein>
<dbReference type="SMART" id="SM01005">
    <property type="entry name" value="Ala_racemase_C"/>
    <property type="match status" value="1"/>
</dbReference>
<dbReference type="OrthoDB" id="9813814at2"/>
<dbReference type="GO" id="GO:0030170">
    <property type="term" value="F:pyridoxal phosphate binding"/>
    <property type="evidence" value="ECO:0007669"/>
    <property type="project" value="TreeGrafter"/>
</dbReference>
<dbReference type="AlphaFoldDB" id="A0A2P8GZN7"/>
<sequence length="245" mass="25817">MRPLRQLRVVVSALEENIAREAHRADVLVDVTADAFGLGVDRVAAAARAAGVPRLFVATMDGALATRRLVPDLEIVVGRATADRGAELDEARISVDPAGGRRIVRDEVYGFDGRSRVTASLRTEVLSTKHIRAGDGVSYGYTYRASRDECTALVALGYGDGVHRHAGNVSTVSIDGSVAPIVGRVAMNVFVVSLGDRLVRPGAPVVLFGDPDDGDPALADWSRALGVQPAAVVAGIGNRVERVES</sequence>
<dbReference type="GO" id="GO:0009252">
    <property type="term" value="P:peptidoglycan biosynthetic process"/>
    <property type="evidence" value="ECO:0007669"/>
    <property type="project" value="TreeGrafter"/>
</dbReference>
<comment type="caution">
    <text evidence="5">The sequence shown here is derived from an EMBL/GenBank/DDBJ whole genome shotgun (WGS) entry which is preliminary data.</text>
</comment>
<evidence type="ECO:0000313" key="6">
    <source>
        <dbReference type="EMBL" id="RUQ86169.1"/>
    </source>
</evidence>
<dbReference type="RefSeq" id="WP_106564292.1">
    <property type="nucleotide sequence ID" value="NZ_PYAU01000001.1"/>
</dbReference>
<dbReference type="InterPro" id="IPR000821">
    <property type="entry name" value="Ala_racemase"/>
</dbReference>
<dbReference type="GO" id="GO:0030632">
    <property type="term" value="P:D-alanine biosynthetic process"/>
    <property type="evidence" value="ECO:0007669"/>
    <property type="project" value="TreeGrafter"/>
</dbReference>
<evidence type="ECO:0000313" key="5">
    <source>
        <dbReference type="EMBL" id="PSL39425.1"/>
    </source>
</evidence>
<reference evidence="5 7" key="1">
    <citation type="submission" date="2018-03" db="EMBL/GenBank/DDBJ databases">
        <title>Genomic Encyclopedia of Archaeal and Bacterial Type Strains, Phase II (KMG-II): from individual species to whole genera.</title>
        <authorList>
            <person name="Goeker M."/>
        </authorList>
    </citation>
    <scope>NUCLEOTIDE SEQUENCE [LARGE SCALE GENOMIC DNA]</scope>
    <source>
        <strain evidence="5 7">DSM 21548</strain>
    </source>
</reference>
<dbReference type="Pfam" id="PF00842">
    <property type="entry name" value="Ala_racemase_C"/>
    <property type="match status" value="1"/>
</dbReference>
<evidence type="ECO:0000256" key="1">
    <source>
        <dbReference type="ARBA" id="ARBA00001933"/>
    </source>
</evidence>
<evidence type="ECO:0000256" key="3">
    <source>
        <dbReference type="ARBA" id="ARBA00023235"/>
    </source>
</evidence>
<dbReference type="PANTHER" id="PTHR30511">
    <property type="entry name" value="ALANINE RACEMASE"/>
    <property type="match status" value="1"/>
</dbReference>
<dbReference type="SUPFAM" id="SSF50621">
    <property type="entry name" value="Alanine racemase C-terminal domain-like"/>
    <property type="match status" value="1"/>
</dbReference>
<keyword evidence="2" id="KW-0663">Pyridoxal phosphate</keyword>
<proteinExistence type="predicted"/>
<dbReference type="GO" id="GO:0008784">
    <property type="term" value="F:alanine racemase activity"/>
    <property type="evidence" value="ECO:0007669"/>
    <property type="project" value="TreeGrafter"/>
</dbReference>
<keyword evidence="8" id="KW-1185">Reference proteome</keyword>
<dbReference type="Gene3D" id="3.20.20.10">
    <property type="entry name" value="Alanine racemase"/>
    <property type="match status" value="1"/>
</dbReference>
<dbReference type="Proteomes" id="UP000268291">
    <property type="component" value="Unassembled WGS sequence"/>
</dbReference>
<dbReference type="Proteomes" id="UP000241203">
    <property type="component" value="Unassembled WGS sequence"/>
</dbReference>
<dbReference type="EMBL" id="PYAU01000001">
    <property type="protein sequence ID" value="PSL39425.1"/>
    <property type="molecule type" value="Genomic_DNA"/>
</dbReference>
<dbReference type="PANTHER" id="PTHR30511:SF0">
    <property type="entry name" value="ALANINE RACEMASE, CATABOLIC-RELATED"/>
    <property type="match status" value="1"/>
</dbReference>
<dbReference type="GO" id="GO:0005829">
    <property type="term" value="C:cytosol"/>
    <property type="evidence" value="ECO:0007669"/>
    <property type="project" value="TreeGrafter"/>
</dbReference>
<dbReference type="EMBL" id="RZGY01000001">
    <property type="protein sequence ID" value="RUQ86169.1"/>
    <property type="molecule type" value="Genomic_DNA"/>
</dbReference>
<comment type="cofactor">
    <cofactor evidence="1">
        <name>pyridoxal 5'-phosphate</name>
        <dbReference type="ChEBI" id="CHEBI:597326"/>
    </cofactor>
</comment>
<dbReference type="InterPro" id="IPR029066">
    <property type="entry name" value="PLP-binding_barrel"/>
</dbReference>
<name>A0A2P8GZN7_9MICO</name>
<organism evidence="5 7">
    <name type="scientific">Labedella gwakjiensis</name>
    <dbReference type="NCBI Taxonomy" id="390269"/>
    <lineage>
        <taxon>Bacteria</taxon>
        <taxon>Bacillati</taxon>
        <taxon>Actinomycetota</taxon>
        <taxon>Actinomycetes</taxon>
        <taxon>Micrococcales</taxon>
        <taxon>Microbacteriaceae</taxon>
        <taxon>Labedella</taxon>
    </lineage>
</organism>
<evidence type="ECO:0000313" key="8">
    <source>
        <dbReference type="Proteomes" id="UP000268291"/>
    </source>
</evidence>
<dbReference type="InterPro" id="IPR009006">
    <property type="entry name" value="Ala_racemase/Decarboxylase_C"/>
</dbReference>
<dbReference type="Gene3D" id="2.40.37.10">
    <property type="entry name" value="Lyase, Ornithine Decarboxylase, Chain A, domain 1"/>
    <property type="match status" value="1"/>
</dbReference>